<evidence type="ECO:0008006" key="3">
    <source>
        <dbReference type="Google" id="ProtNLM"/>
    </source>
</evidence>
<dbReference type="RefSeq" id="WP_093990165.1">
    <property type="nucleotide sequence ID" value="NZ_FXZK01000001.1"/>
</dbReference>
<organism evidence="1 2">
    <name type="scientific">Flavimaricola marinus</name>
    <dbReference type="NCBI Taxonomy" id="1819565"/>
    <lineage>
        <taxon>Bacteria</taxon>
        <taxon>Pseudomonadati</taxon>
        <taxon>Pseudomonadota</taxon>
        <taxon>Alphaproteobacteria</taxon>
        <taxon>Rhodobacterales</taxon>
        <taxon>Paracoccaceae</taxon>
        <taxon>Flavimaricola</taxon>
    </lineage>
</organism>
<evidence type="ECO:0000313" key="2">
    <source>
        <dbReference type="Proteomes" id="UP000201613"/>
    </source>
</evidence>
<protein>
    <recommendedName>
        <fullName evidence="3">DUF1150 domain-containing protein</fullName>
    </recommendedName>
</protein>
<dbReference type="OrthoDB" id="7205167at2"/>
<keyword evidence="2" id="KW-1185">Reference proteome</keyword>
<accession>A0A238LAL0</accession>
<sequence>MNSKADMNSPEGNFVYLKSVAVADLPVELREQAGDLETVFAVHNGEGEQVALVAHPSIASHLAEEHDMQLVTLH</sequence>
<reference evidence="1 2" key="1">
    <citation type="submission" date="2017-05" db="EMBL/GenBank/DDBJ databases">
        <authorList>
            <person name="Song R."/>
            <person name="Chenine A.L."/>
            <person name="Ruprecht R.M."/>
        </authorList>
    </citation>
    <scope>NUCLEOTIDE SEQUENCE [LARGE SCALE GENOMIC DNA]</scope>
    <source>
        <strain evidence="1 2">CECT 8899</strain>
    </source>
</reference>
<gene>
    <name evidence="1" type="ORF">LOM8899_00051</name>
</gene>
<dbReference type="EMBL" id="FXZK01000001">
    <property type="protein sequence ID" value="SMY05930.1"/>
    <property type="molecule type" value="Genomic_DNA"/>
</dbReference>
<proteinExistence type="predicted"/>
<name>A0A238LAL0_9RHOB</name>
<dbReference type="Proteomes" id="UP000201613">
    <property type="component" value="Unassembled WGS sequence"/>
</dbReference>
<evidence type="ECO:0000313" key="1">
    <source>
        <dbReference type="EMBL" id="SMY05930.1"/>
    </source>
</evidence>
<dbReference type="InterPro" id="IPR009531">
    <property type="entry name" value="DUF1150"/>
</dbReference>
<dbReference type="Pfam" id="PF06620">
    <property type="entry name" value="DUF1150"/>
    <property type="match status" value="1"/>
</dbReference>
<dbReference type="AlphaFoldDB" id="A0A238LAL0"/>